<accession>A0A2T4BT29</accession>
<evidence type="ECO:0000256" key="1">
    <source>
        <dbReference type="SAM" id="MobiDB-lite"/>
    </source>
</evidence>
<dbReference type="AlphaFoldDB" id="A0A2T4BT29"/>
<protein>
    <submittedName>
        <fullName evidence="2">Uncharacterized protein</fullName>
    </submittedName>
</protein>
<dbReference type="EMBL" id="KZ679141">
    <property type="protein sequence ID" value="PTB72461.1"/>
    <property type="molecule type" value="Genomic_DNA"/>
</dbReference>
<evidence type="ECO:0000313" key="2">
    <source>
        <dbReference type="EMBL" id="PTB72461.1"/>
    </source>
</evidence>
<keyword evidence="3" id="KW-1185">Reference proteome</keyword>
<dbReference type="Proteomes" id="UP000240760">
    <property type="component" value="Unassembled WGS sequence"/>
</dbReference>
<organism evidence="2 3">
    <name type="scientific">Trichoderma longibrachiatum ATCC 18648</name>
    <dbReference type="NCBI Taxonomy" id="983965"/>
    <lineage>
        <taxon>Eukaryota</taxon>
        <taxon>Fungi</taxon>
        <taxon>Dikarya</taxon>
        <taxon>Ascomycota</taxon>
        <taxon>Pezizomycotina</taxon>
        <taxon>Sordariomycetes</taxon>
        <taxon>Hypocreomycetidae</taxon>
        <taxon>Hypocreales</taxon>
        <taxon>Hypocreaceae</taxon>
        <taxon>Trichoderma</taxon>
    </lineage>
</organism>
<gene>
    <name evidence="2" type="ORF">M440DRAFT_1405460</name>
</gene>
<name>A0A2T4BT29_TRILO</name>
<feature type="region of interest" description="Disordered" evidence="1">
    <location>
        <begin position="35"/>
        <end position="66"/>
    </location>
</feature>
<sequence>MAFHFVVKEPVPGSFDMAVTCLFALLLSLPARRDKAAARPVTTGETRNRQDESNMTAAEDTWTKGS</sequence>
<reference evidence="2 3" key="1">
    <citation type="submission" date="2016-07" db="EMBL/GenBank/DDBJ databases">
        <title>Multiple horizontal gene transfer events from other fungi enriched the ability of initially mycotrophic Trichoderma (Ascomycota) to feed on dead plant biomass.</title>
        <authorList>
            <consortium name="DOE Joint Genome Institute"/>
            <person name="Aerts A."/>
            <person name="Atanasova L."/>
            <person name="Chenthamara K."/>
            <person name="Zhang J."/>
            <person name="Grujic M."/>
            <person name="Henrissat B."/>
            <person name="Kuo A."/>
            <person name="Salamov A."/>
            <person name="Lipzen A."/>
            <person name="Labutti K."/>
            <person name="Barry K."/>
            <person name="Miao Y."/>
            <person name="Rahimi M.J."/>
            <person name="Shen Q."/>
            <person name="Grigoriev I.V."/>
            <person name="Kubicek C.P."/>
            <person name="Druzhinina I.S."/>
        </authorList>
    </citation>
    <scope>NUCLEOTIDE SEQUENCE [LARGE SCALE GENOMIC DNA]</scope>
    <source>
        <strain evidence="2 3">ATCC 18648</strain>
    </source>
</reference>
<proteinExistence type="predicted"/>
<evidence type="ECO:0000313" key="3">
    <source>
        <dbReference type="Proteomes" id="UP000240760"/>
    </source>
</evidence>